<accession>A0A841DPV0</accession>
<protein>
    <recommendedName>
        <fullName evidence="2">DRBM domain-containing protein</fullName>
    </recommendedName>
</protein>
<name>A0A841DPV0_9ACTN</name>
<evidence type="ECO:0000259" key="2">
    <source>
        <dbReference type="PROSITE" id="PS50137"/>
    </source>
</evidence>
<gene>
    <name evidence="3" type="ORF">HDA44_003210</name>
</gene>
<dbReference type="GO" id="GO:0003723">
    <property type="term" value="F:RNA binding"/>
    <property type="evidence" value="ECO:0007669"/>
    <property type="project" value="UniProtKB-UniRule"/>
</dbReference>
<reference evidence="3 4" key="1">
    <citation type="submission" date="2020-08" db="EMBL/GenBank/DDBJ databases">
        <title>Sequencing the genomes of 1000 actinobacteria strains.</title>
        <authorList>
            <person name="Klenk H.-P."/>
        </authorList>
    </citation>
    <scope>NUCLEOTIDE SEQUENCE [LARGE SCALE GENOMIC DNA]</scope>
    <source>
        <strain evidence="3 4">DSM 17294</strain>
    </source>
</reference>
<dbReference type="SUPFAM" id="SSF54768">
    <property type="entry name" value="dsRNA-binding domain-like"/>
    <property type="match status" value="1"/>
</dbReference>
<dbReference type="InterPro" id="IPR014720">
    <property type="entry name" value="dsRBD_dom"/>
</dbReference>
<organism evidence="3 4">
    <name type="scientific">Kribbella solani</name>
    <dbReference type="NCBI Taxonomy" id="236067"/>
    <lineage>
        <taxon>Bacteria</taxon>
        <taxon>Bacillati</taxon>
        <taxon>Actinomycetota</taxon>
        <taxon>Actinomycetes</taxon>
        <taxon>Propionibacteriales</taxon>
        <taxon>Kribbellaceae</taxon>
        <taxon>Kribbella</taxon>
    </lineage>
</organism>
<keyword evidence="4" id="KW-1185">Reference proteome</keyword>
<evidence type="ECO:0000313" key="4">
    <source>
        <dbReference type="Proteomes" id="UP000558997"/>
    </source>
</evidence>
<dbReference type="AlphaFoldDB" id="A0A841DPV0"/>
<dbReference type="PROSITE" id="PS50137">
    <property type="entry name" value="DS_RBD"/>
    <property type="match status" value="1"/>
</dbReference>
<evidence type="ECO:0000256" key="1">
    <source>
        <dbReference type="PROSITE-ProRule" id="PRU00266"/>
    </source>
</evidence>
<keyword evidence="1" id="KW-0694">RNA-binding</keyword>
<sequence>MSITDPLADGDDAREGRYASGLRWDGETPHDPRGYWCRSCGRREEGTFVPGGWYTIHRALGSEQMQRRLGLFCSLVCLMRAHRQLQAAAALHAEDLGLPADDAAILDSLFEQAHRHVIGDGMSVRDVGDMLGLPTGVIRNWFKSAGIAIDAPRMGAVSRAQSAPTQTITGFLRTRRTSSPISAVHELAQAGHLAPPEWSHSRTGPAHRPAFTCVLAVRRSEDDKRVEATATESSKRAAQTDAADIVLTMLRELDRER</sequence>
<comment type="caution">
    <text evidence="3">The sequence shown here is derived from an EMBL/GenBank/DDBJ whole genome shotgun (WGS) entry which is preliminary data.</text>
</comment>
<feature type="domain" description="DRBM" evidence="2">
    <location>
        <begin position="179"/>
        <end position="252"/>
    </location>
</feature>
<dbReference type="EMBL" id="JACHNF010000001">
    <property type="protein sequence ID" value="MBB5979869.1"/>
    <property type="molecule type" value="Genomic_DNA"/>
</dbReference>
<dbReference type="Gene3D" id="3.30.160.20">
    <property type="match status" value="1"/>
</dbReference>
<proteinExistence type="predicted"/>
<dbReference type="SMART" id="SM00358">
    <property type="entry name" value="DSRM"/>
    <property type="match status" value="1"/>
</dbReference>
<dbReference type="RefSeq" id="WP_184835167.1">
    <property type="nucleotide sequence ID" value="NZ_BAAAVN010000006.1"/>
</dbReference>
<dbReference type="Pfam" id="PF00035">
    <property type="entry name" value="dsrm"/>
    <property type="match status" value="1"/>
</dbReference>
<dbReference type="Proteomes" id="UP000558997">
    <property type="component" value="Unassembled WGS sequence"/>
</dbReference>
<evidence type="ECO:0000313" key="3">
    <source>
        <dbReference type="EMBL" id="MBB5979869.1"/>
    </source>
</evidence>